<evidence type="ECO:0000313" key="3">
    <source>
        <dbReference type="Proteomes" id="UP000316714"/>
    </source>
</evidence>
<comment type="caution">
    <text evidence="2">The sequence shown here is derived from an EMBL/GenBank/DDBJ whole genome shotgun (WGS) entry which is preliminary data.</text>
</comment>
<evidence type="ECO:0000256" key="1">
    <source>
        <dbReference type="SAM" id="SignalP"/>
    </source>
</evidence>
<evidence type="ECO:0008006" key="4">
    <source>
        <dbReference type="Google" id="ProtNLM"/>
    </source>
</evidence>
<evidence type="ECO:0000313" key="2">
    <source>
        <dbReference type="EMBL" id="TWT38261.1"/>
    </source>
</evidence>
<name>A0A5C5VJL1_9BACT</name>
<dbReference type="EMBL" id="SIHJ01000001">
    <property type="protein sequence ID" value="TWT38261.1"/>
    <property type="molecule type" value="Genomic_DNA"/>
</dbReference>
<gene>
    <name evidence="2" type="ORF">KOR34_32300</name>
</gene>
<organism evidence="2 3">
    <name type="scientific">Posidoniimonas corsicana</name>
    <dbReference type="NCBI Taxonomy" id="1938618"/>
    <lineage>
        <taxon>Bacteria</taxon>
        <taxon>Pseudomonadati</taxon>
        <taxon>Planctomycetota</taxon>
        <taxon>Planctomycetia</taxon>
        <taxon>Pirellulales</taxon>
        <taxon>Lacipirellulaceae</taxon>
        <taxon>Posidoniimonas</taxon>
    </lineage>
</organism>
<dbReference type="Proteomes" id="UP000316714">
    <property type="component" value="Unassembled WGS sequence"/>
</dbReference>
<dbReference type="RefSeq" id="WP_146565663.1">
    <property type="nucleotide sequence ID" value="NZ_SIHJ01000001.1"/>
</dbReference>
<sequence length="414" mass="45485" precursor="true">MRFFTTTCVLTLFTSMLLYASPAQDAPSAALAGSEPAASGSRLVDEMSAIVSNRSQRDRSWIDPLQYTRLAKPLAEKYSPKEILNASEVALPRHPDFYGGILVHLMQDADVLSTVSGWIAAGKHRFERPALYRAMSYAPPELLREAIESLLSDSFRGTNLRPGDVATLSSLLAIVGDRGSLPTLVNTQRSWRGASSTSMHGQLSAFLGDGQFLSGDTDYLRSRLNGPLTSAIGARNKLELQFFRWNLCEDPLAEQQAINHFAKEMIADRMRSHSVDFPLEFLRTKYSSSDRQLPGEATTGTGLAIALAEYDDRRRKLLHSIAELAAEAEHGDSISLGELLRIDDPAAVDAVKNLLRSSIGDLESGQSLNQEVVKKVAWSGGEEIKQFLQELSQDPRLSEAERTFLSETAASMSY</sequence>
<feature type="signal peptide" evidence="1">
    <location>
        <begin position="1"/>
        <end position="25"/>
    </location>
</feature>
<keyword evidence="3" id="KW-1185">Reference proteome</keyword>
<dbReference type="AlphaFoldDB" id="A0A5C5VJL1"/>
<protein>
    <recommendedName>
        <fullName evidence="4">DUF4375 domain-containing protein</fullName>
    </recommendedName>
</protein>
<reference evidence="2 3" key="1">
    <citation type="submission" date="2019-02" db="EMBL/GenBank/DDBJ databases">
        <title>Deep-cultivation of Planctomycetes and their phenomic and genomic characterization uncovers novel biology.</title>
        <authorList>
            <person name="Wiegand S."/>
            <person name="Jogler M."/>
            <person name="Boedeker C."/>
            <person name="Pinto D."/>
            <person name="Vollmers J."/>
            <person name="Rivas-Marin E."/>
            <person name="Kohn T."/>
            <person name="Peeters S.H."/>
            <person name="Heuer A."/>
            <person name="Rast P."/>
            <person name="Oberbeckmann S."/>
            <person name="Bunk B."/>
            <person name="Jeske O."/>
            <person name="Meyerdierks A."/>
            <person name="Storesund J.E."/>
            <person name="Kallscheuer N."/>
            <person name="Luecker S."/>
            <person name="Lage O.M."/>
            <person name="Pohl T."/>
            <person name="Merkel B.J."/>
            <person name="Hornburger P."/>
            <person name="Mueller R.-W."/>
            <person name="Bruemmer F."/>
            <person name="Labrenz M."/>
            <person name="Spormann A.M."/>
            <person name="Op Den Camp H."/>
            <person name="Overmann J."/>
            <person name="Amann R."/>
            <person name="Jetten M.S.M."/>
            <person name="Mascher T."/>
            <person name="Medema M.H."/>
            <person name="Devos D.P."/>
            <person name="Kaster A.-K."/>
            <person name="Ovreas L."/>
            <person name="Rohde M."/>
            <person name="Galperin M.Y."/>
            <person name="Jogler C."/>
        </authorList>
    </citation>
    <scope>NUCLEOTIDE SEQUENCE [LARGE SCALE GENOMIC DNA]</scope>
    <source>
        <strain evidence="2 3">KOR34</strain>
    </source>
</reference>
<keyword evidence="1" id="KW-0732">Signal</keyword>
<proteinExistence type="predicted"/>
<feature type="chain" id="PRO_5023019391" description="DUF4375 domain-containing protein" evidence="1">
    <location>
        <begin position="26"/>
        <end position="414"/>
    </location>
</feature>
<accession>A0A5C5VJL1</accession>